<feature type="compositionally biased region" description="Low complexity" evidence="1">
    <location>
        <begin position="539"/>
        <end position="560"/>
    </location>
</feature>
<feature type="region of interest" description="Disordered" evidence="1">
    <location>
        <begin position="1"/>
        <end position="92"/>
    </location>
</feature>
<dbReference type="PANTHER" id="PTHR42078">
    <property type="entry name" value="GLUCAN 1, 4-ALPHA-GLUCOSIDASE"/>
    <property type="match status" value="1"/>
</dbReference>
<dbReference type="OrthoDB" id="514070at2759"/>
<evidence type="ECO:0000313" key="5">
    <source>
        <dbReference type="Proteomes" id="UP000606974"/>
    </source>
</evidence>
<evidence type="ECO:0000313" key="4">
    <source>
        <dbReference type="EMBL" id="KAF7511711.1"/>
    </source>
</evidence>
<dbReference type="Proteomes" id="UP000606974">
    <property type="component" value="Unassembled WGS sequence"/>
</dbReference>
<keyword evidence="2" id="KW-0812">Transmembrane</keyword>
<proteinExistence type="predicted"/>
<accession>A0A8H7AR83</accession>
<gene>
    <name evidence="4" type="ORF">GJ744_003874</name>
</gene>
<dbReference type="PANTHER" id="PTHR42078:SF1">
    <property type="entry name" value="GLUCAN 1, 4-ALPHA-GLUCOSIDASE"/>
    <property type="match status" value="1"/>
</dbReference>
<name>A0A8H7AR83_9EURO</name>
<organism evidence="4 5">
    <name type="scientific">Endocarpon pusillum</name>
    <dbReference type="NCBI Taxonomy" id="364733"/>
    <lineage>
        <taxon>Eukaryota</taxon>
        <taxon>Fungi</taxon>
        <taxon>Dikarya</taxon>
        <taxon>Ascomycota</taxon>
        <taxon>Pezizomycotina</taxon>
        <taxon>Eurotiomycetes</taxon>
        <taxon>Chaetothyriomycetidae</taxon>
        <taxon>Verrucariales</taxon>
        <taxon>Verrucariaceae</taxon>
        <taxon>Endocarpon</taxon>
    </lineage>
</organism>
<feature type="compositionally biased region" description="Low complexity" evidence="1">
    <location>
        <begin position="1"/>
        <end position="17"/>
    </location>
</feature>
<evidence type="ECO:0000259" key="3">
    <source>
        <dbReference type="Pfam" id="PF25130"/>
    </source>
</evidence>
<feature type="domain" description="DUF7820" evidence="3">
    <location>
        <begin position="367"/>
        <end position="654"/>
    </location>
</feature>
<evidence type="ECO:0000256" key="2">
    <source>
        <dbReference type="SAM" id="Phobius"/>
    </source>
</evidence>
<dbReference type="InterPro" id="IPR056722">
    <property type="entry name" value="DUF7820"/>
</dbReference>
<keyword evidence="5" id="KW-1185">Reference proteome</keyword>
<evidence type="ECO:0000256" key="1">
    <source>
        <dbReference type="SAM" id="MobiDB-lite"/>
    </source>
</evidence>
<feature type="region of interest" description="Disordered" evidence="1">
    <location>
        <begin position="539"/>
        <end position="603"/>
    </location>
</feature>
<protein>
    <recommendedName>
        <fullName evidence="3">DUF7820 domain-containing protein</fullName>
    </recommendedName>
</protein>
<comment type="caution">
    <text evidence="4">The sequence shown here is derived from an EMBL/GenBank/DDBJ whole genome shotgun (WGS) entry which is preliminary data.</text>
</comment>
<keyword evidence="2" id="KW-0472">Membrane</keyword>
<feature type="transmembrane region" description="Helical" evidence="2">
    <location>
        <begin position="314"/>
        <end position="340"/>
    </location>
</feature>
<feature type="compositionally biased region" description="Low complexity" evidence="1">
    <location>
        <begin position="64"/>
        <end position="77"/>
    </location>
</feature>
<dbReference type="Pfam" id="PF25130">
    <property type="entry name" value="DUF7820"/>
    <property type="match status" value="1"/>
</dbReference>
<dbReference type="AlphaFoldDB" id="A0A8H7AR83"/>
<dbReference type="EMBL" id="JAACFV010000018">
    <property type="protein sequence ID" value="KAF7511711.1"/>
    <property type="molecule type" value="Genomic_DNA"/>
</dbReference>
<keyword evidence="2" id="KW-1133">Transmembrane helix</keyword>
<sequence length="691" mass="75102">MSPRNSQRSTSSSDSSSANQIPDPNVFSDDYALEPLDTDRSSHFDTDDDPAPTSATPLHTGAHISRPISPVSSVSSSAQPPTASHRFLGHRDVSSVIPNRTASRASYTFSDVHRASSTSSHFSMPRAQSPYVGATGPSHPYGMYPQITRTSSIASASTVRPIERPFVTANGPEHPYAMYSQNTVPEEDDASLAEATIPVGFPGMAQPYRSGGQTRRDDVSDIVGSDGHIEELPPYTRFADEIAPKESLPRIQAVHLPAVVPQEVPMSPQSRHTQHVDTVVELSSTSSRNGDSDSSVGFKEKIKQKGKQRVCGGLPFWFFFVIIGVLLLGVVLGAIIGGVIGSQKGTSPSATAEPYQNSSNPTATVTSTAFIDGVPLATGQPVASVPTGQYNIPTYGNEVNSKACIQDQTLVDTWDCLPSAGMGITVTGQGWSANITLDSYPLNSSFVYGAQPPNLGSRPLDLTPSTDQDSSDLGPSLFAWTYYDKLIILHEQALISNGQYRRQDDSHKRGRPEDKPWFCWFNETLLEFFIYVNKSANTPATATPSSPSTTPSTFRIPPTTALGSSLPPPAAVTGKPSTPPYGPPEDFNNHHTTSSGYNRRRSDDNLPEWNSYDIYPLLMKVEEKRKPRGNVPPYCQQMQILDNGDIVPAPSVAQISVQEIEDMDDYNRNRFRRRGDAEDLSRGCACEWISW</sequence>
<reference evidence="4" key="1">
    <citation type="submission" date="2020-02" db="EMBL/GenBank/DDBJ databases">
        <authorList>
            <person name="Palmer J.M."/>
        </authorList>
    </citation>
    <scope>NUCLEOTIDE SEQUENCE</scope>
    <source>
        <strain evidence="4">EPUS1.4</strain>
        <tissue evidence="4">Thallus</tissue>
    </source>
</reference>